<keyword evidence="14" id="KW-0408">Iron</keyword>
<dbReference type="InterPro" id="IPR014312">
    <property type="entry name" value="Succ_DH_anchor"/>
</dbReference>
<evidence type="ECO:0000256" key="12">
    <source>
        <dbReference type="ARBA" id="ARBA00022982"/>
    </source>
</evidence>
<proteinExistence type="predicted"/>
<accession>A0A2A4Z221</accession>
<evidence type="ECO:0000256" key="2">
    <source>
        <dbReference type="ARBA" id="ARBA00004050"/>
    </source>
</evidence>
<keyword evidence="8" id="KW-0816">Tricarboxylic acid cycle</keyword>
<protein>
    <recommendedName>
        <fullName evidence="6">Succinate dehydrogenase hydrophobic membrane anchor subunit</fullName>
    </recommendedName>
</protein>
<comment type="function">
    <text evidence="2">Membrane-anchoring subunit of succinate dehydrogenase (SDH).</text>
</comment>
<keyword evidence="7" id="KW-0813">Transport</keyword>
<dbReference type="GO" id="GO:0006099">
    <property type="term" value="P:tricarboxylic acid cycle"/>
    <property type="evidence" value="ECO:0007669"/>
    <property type="project" value="UniProtKB-UniPathway"/>
</dbReference>
<organism evidence="18">
    <name type="scientific">OCS116 cluster bacterium</name>
    <dbReference type="NCBI Taxonomy" id="2030921"/>
    <lineage>
        <taxon>Bacteria</taxon>
        <taxon>Pseudomonadati</taxon>
        <taxon>Pseudomonadota</taxon>
        <taxon>Alphaproteobacteria</taxon>
        <taxon>OCS116 cluster</taxon>
    </lineage>
</organism>
<dbReference type="Gene3D" id="1.20.1300.10">
    <property type="entry name" value="Fumarate reductase/succinate dehydrogenase, transmembrane subunit"/>
    <property type="match status" value="1"/>
</dbReference>
<evidence type="ECO:0000256" key="3">
    <source>
        <dbReference type="ARBA" id="ARBA00004141"/>
    </source>
</evidence>
<keyword evidence="9" id="KW-0349">Heme</keyword>
<gene>
    <name evidence="18" type="primary">sdhD</name>
    <name evidence="18" type="ORF">COB13_08655</name>
</gene>
<feature type="transmembrane region" description="Helical" evidence="17">
    <location>
        <begin position="104"/>
        <end position="126"/>
    </location>
</feature>
<feature type="compositionally biased region" description="Polar residues" evidence="16">
    <location>
        <begin position="1"/>
        <end position="11"/>
    </location>
</feature>
<dbReference type="EMBL" id="NVUS01000009">
    <property type="protein sequence ID" value="PCJ01022.1"/>
    <property type="molecule type" value="Genomic_DNA"/>
</dbReference>
<evidence type="ECO:0000256" key="16">
    <source>
        <dbReference type="SAM" id="MobiDB-lite"/>
    </source>
</evidence>
<reference key="1">
    <citation type="submission" date="2017-08" db="EMBL/GenBank/DDBJ databases">
        <title>A dynamic microbial community with high functional redundancy inhabits the cold, oxic subseafloor aquifer.</title>
        <authorList>
            <person name="Tully B.J."/>
            <person name="Wheat C.G."/>
            <person name="Glazer B.T."/>
            <person name="Huber J.A."/>
        </authorList>
    </citation>
    <scope>NUCLEOTIDE SEQUENCE [LARGE SCALE GENOMIC DNA]</scope>
</reference>
<evidence type="ECO:0000256" key="9">
    <source>
        <dbReference type="ARBA" id="ARBA00022617"/>
    </source>
</evidence>
<comment type="subunit">
    <text evidence="5">Part of an enzyme complex containing four subunits: a flavoprotein, an iron-sulfur protein, plus two membrane-anchoring proteins, SdhC and SdhD.</text>
</comment>
<keyword evidence="10 17" id="KW-0812">Transmembrane</keyword>
<dbReference type="InterPro" id="IPR000701">
    <property type="entry name" value="SuccDH_FuR_B_TM-su"/>
</dbReference>
<evidence type="ECO:0000256" key="6">
    <source>
        <dbReference type="ARBA" id="ARBA00019425"/>
    </source>
</evidence>
<dbReference type="CDD" id="cd03495">
    <property type="entry name" value="SQR_TypeC_SdhD_like"/>
    <property type="match status" value="1"/>
</dbReference>
<dbReference type="NCBIfam" id="TIGR02968">
    <property type="entry name" value="succ_dehyd_anc"/>
    <property type="match status" value="1"/>
</dbReference>
<dbReference type="AlphaFoldDB" id="A0A2A4Z221"/>
<dbReference type="GO" id="GO:0016020">
    <property type="term" value="C:membrane"/>
    <property type="evidence" value="ECO:0007669"/>
    <property type="project" value="UniProtKB-SubCell"/>
</dbReference>
<comment type="caution">
    <text evidence="18">The sequence shown here is derived from an EMBL/GenBank/DDBJ whole genome shotgun (WGS) entry which is preliminary data.</text>
</comment>
<evidence type="ECO:0000313" key="18">
    <source>
        <dbReference type="EMBL" id="PCJ01022.1"/>
    </source>
</evidence>
<evidence type="ECO:0000256" key="10">
    <source>
        <dbReference type="ARBA" id="ARBA00022692"/>
    </source>
</evidence>
<evidence type="ECO:0000256" key="4">
    <source>
        <dbReference type="ARBA" id="ARBA00005163"/>
    </source>
</evidence>
<comment type="cofactor">
    <cofactor evidence="1">
        <name>heme</name>
        <dbReference type="ChEBI" id="CHEBI:30413"/>
    </cofactor>
</comment>
<dbReference type="InterPro" id="IPR034804">
    <property type="entry name" value="SQR/QFR_C/D"/>
</dbReference>
<dbReference type="GO" id="GO:0046872">
    <property type="term" value="F:metal ion binding"/>
    <property type="evidence" value="ECO:0007669"/>
    <property type="project" value="UniProtKB-KW"/>
</dbReference>
<evidence type="ECO:0000256" key="1">
    <source>
        <dbReference type="ARBA" id="ARBA00001971"/>
    </source>
</evidence>
<evidence type="ECO:0000256" key="15">
    <source>
        <dbReference type="ARBA" id="ARBA00023136"/>
    </source>
</evidence>
<sequence length="132" mass="14403">MSSTDKSNMRTPLSKVRGLGSAKDGTSHFWRTRLTALANIPLALFFIYFIASVAGKSYEDALAFIGNPFVAVTLLLFIISGVYHMKLGMQMIIEDYVSGEKSKILSLMLNVFFASAVGLACVFSIFKISFGA</sequence>
<feature type="transmembrane region" description="Helical" evidence="17">
    <location>
        <begin position="61"/>
        <end position="83"/>
    </location>
</feature>
<evidence type="ECO:0000256" key="11">
    <source>
        <dbReference type="ARBA" id="ARBA00022723"/>
    </source>
</evidence>
<dbReference type="Pfam" id="PF01127">
    <property type="entry name" value="Sdh_cyt"/>
    <property type="match status" value="1"/>
</dbReference>
<comment type="pathway">
    <text evidence="4">Carbohydrate metabolism; tricarboxylic acid cycle.</text>
</comment>
<dbReference type="GO" id="GO:0020037">
    <property type="term" value="F:heme binding"/>
    <property type="evidence" value="ECO:0007669"/>
    <property type="project" value="InterPro"/>
</dbReference>
<keyword evidence="13 17" id="KW-1133">Transmembrane helix</keyword>
<evidence type="ECO:0000256" key="8">
    <source>
        <dbReference type="ARBA" id="ARBA00022532"/>
    </source>
</evidence>
<keyword evidence="12" id="KW-0249">Electron transport</keyword>
<evidence type="ECO:0000256" key="5">
    <source>
        <dbReference type="ARBA" id="ARBA00011558"/>
    </source>
</evidence>
<dbReference type="SUPFAM" id="SSF81343">
    <property type="entry name" value="Fumarate reductase respiratory complex transmembrane subunits"/>
    <property type="match status" value="1"/>
</dbReference>
<feature type="region of interest" description="Disordered" evidence="16">
    <location>
        <begin position="1"/>
        <end position="24"/>
    </location>
</feature>
<dbReference type="UniPathway" id="UPA00223"/>
<comment type="subcellular location">
    <subcellularLocation>
        <location evidence="3">Membrane</location>
        <topology evidence="3">Multi-pass membrane protein</topology>
    </subcellularLocation>
</comment>
<evidence type="ECO:0000256" key="7">
    <source>
        <dbReference type="ARBA" id="ARBA00022448"/>
    </source>
</evidence>
<evidence type="ECO:0000256" key="13">
    <source>
        <dbReference type="ARBA" id="ARBA00022989"/>
    </source>
</evidence>
<keyword evidence="11" id="KW-0479">Metal-binding</keyword>
<feature type="transmembrane region" description="Helical" evidence="17">
    <location>
        <begin position="36"/>
        <end position="55"/>
    </location>
</feature>
<keyword evidence="15 17" id="KW-0472">Membrane</keyword>
<evidence type="ECO:0000256" key="14">
    <source>
        <dbReference type="ARBA" id="ARBA00023004"/>
    </source>
</evidence>
<name>A0A2A4Z221_9PROT</name>
<evidence type="ECO:0000256" key="17">
    <source>
        <dbReference type="SAM" id="Phobius"/>
    </source>
</evidence>
<reference evidence="18" key="2">
    <citation type="journal article" date="2018" name="ISME J.">
        <title>A dynamic microbial community with high functional redundancy inhabits the cold, oxic subseafloor aquifer.</title>
        <authorList>
            <person name="Tully B.J."/>
            <person name="Wheat C.G."/>
            <person name="Glazer B.T."/>
            <person name="Huber J.A."/>
        </authorList>
    </citation>
    <scope>NUCLEOTIDE SEQUENCE</scope>
    <source>
        <strain evidence="18">NORP83</strain>
    </source>
</reference>